<evidence type="ECO:0000259" key="1">
    <source>
        <dbReference type="Pfam" id="PF20266"/>
    </source>
</evidence>
<accession>A0AAD8EAK0</accession>
<dbReference type="InterPro" id="IPR046906">
    <property type="entry name" value="Mab-21_HhH/H2TH-like"/>
</dbReference>
<evidence type="ECO:0000313" key="2">
    <source>
        <dbReference type="EMBL" id="KAJ9582794.1"/>
    </source>
</evidence>
<dbReference type="Pfam" id="PF20266">
    <property type="entry name" value="Mab-21_C"/>
    <property type="match status" value="1"/>
</dbReference>
<protein>
    <recommendedName>
        <fullName evidence="1">Mab-21-like HhH/H2TH-like domain-containing protein</fullName>
    </recommendedName>
</protein>
<proteinExistence type="predicted"/>
<organism evidence="2 3">
    <name type="scientific">Diploptera punctata</name>
    <name type="common">Pacific beetle cockroach</name>
    <dbReference type="NCBI Taxonomy" id="6984"/>
    <lineage>
        <taxon>Eukaryota</taxon>
        <taxon>Metazoa</taxon>
        <taxon>Ecdysozoa</taxon>
        <taxon>Arthropoda</taxon>
        <taxon>Hexapoda</taxon>
        <taxon>Insecta</taxon>
        <taxon>Pterygota</taxon>
        <taxon>Neoptera</taxon>
        <taxon>Polyneoptera</taxon>
        <taxon>Dictyoptera</taxon>
        <taxon>Blattodea</taxon>
        <taxon>Blaberoidea</taxon>
        <taxon>Blaberidae</taxon>
        <taxon>Diplopterinae</taxon>
        <taxon>Diploptera</taxon>
    </lineage>
</organism>
<dbReference type="PANTHER" id="PTHR10656">
    <property type="entry name" value="CELL FATE DETERMINING PROTEIN MAB21-RELATED"/>
    <property type="match status" value="1"/>
</dbReference>
<feature type="non-terminal residue" evidence="2">
    <location>
        <position position="1"/>
    </location>
</feature>
<dbReference type="AlphaFoldDB" id="A0AAD8EAK0"/>
<gene>
    <name evidence="2" type="ORF">L9F63_022864</name>
</gene>
<reference evidence="2" key="1">
    <citation type="journal article" date="2023" name="IScience">
        <title>Live-bearing cockroach genome reveals convergent evolutionary mechanisms linked to viviparity in insects and beyond.</title>
        <authorList>
            <person name="Fouks B."/>
            <person name="Harrison M.C."/>
            <person name="Mikhailova A.A."/>
            <person name="Marchal E."/>
            <person name="English S."/>
            <person name="Carruthers M."/>
            <person name="Jennings E.C."/>
            <person name="Chiamaka E.L."/>
            <person name="Frigard R.A."/>
            <person name="Pippel M."/>
            <person name="Attardo G.M."/>
            <person name="Benoit J.B."/>
            <person name="Bornberg-Bauer E."/>
            <person name="Tobe S.S."/>
        </authorList>
    </citation>
    <scope>NUCLEOTIDE SEQUENCE</scope>
    <source>
        <strain evidence="2">Stay&amp;Tobe</strain>
    </source>
</reference>
<dbReference type="EMBL" id="JASPKZ010007740">
    <property type="protein sequence ID" value="KAJ9582794.1"/>
    <property type="molecule type" value="Genomic_DNA"/>
</dbReference>
<dbReference type="Proteomes" id="UP001233999">
    <property type="component" value="Unassembled WGS sequence"/>
</dbReference>
<feature type="domain" description="Mab-21-like HhH/H2TH-like" evidence="1">
    <location>
        <begin position="395"/>
        <end position="467"/>
    </location>
</feature>
<dbReference type="PANTHER" id="PTHR10656:SF70">
    <property type="entry name" value="PROTEIN MAB-21-RELATED"/>
    <property type="match status" value="1"/>
</dbReference>
<name>A0AAD8EAK0_DIPPU</name>
<evidence type="ECO:0000313" key="3">
    <source>
        <dbReference type="Proteomes" id="UP001233999"/>
    </source>
</evidence>
<sequence length="903" mass="101232">MGSRPSKTEAGGCLGRRGQTEIKLPGARLRFSREQVLRLNLHLTRLEQHNNHGEVGDVSRERASAAVEVVVERLVQRLVCGAATIDSRFCSKFLATLDGVRDRNKPGEGPRFEYLVRLDVLSTPAVYSDCGVQPTCRIVEGFGGDGAPQGFAKIRIQGEGAEQWAEFINPTGFLRRDRIQERFVELLAQAAARASAPMRPDQVDETLMCGSPGKIVDVGILEQLLKLPPDNQVYYGPADCNQSRFPDPRDFRIAIVESAPEVRLRIGFLSPALAGSRSEDVEVKLILGVGFSGWPETSDFPARAPLGHIDCLLFQKAAQTGFYLVPGPPHPTVRCDDRTVIWQIWVPAAELTLLTHYSTSSLPSRVLSVLDIILNQLRGRTSRQALGGFGLPLTDNQEYLKVVSRYMLRTLLWFELEKTSGGPGDMLLSWTPDNLAAHILRVLDTLIISLRTQRFRSYFFPWCNIMLHSAFSGQHHIEEDYLSDVEILEGFLRSLHEESSVVIVPPEDEDDVDMKRYLISEKIETMLIRKWGSVLADLAPPATTRSRRLSFGSGVTCPVTYTTAGSTQYTPRQLDYIAQLFREMLRVRQLTLQHHNPPTWFQGPLQASTPTLQDDPVEDLVYLLTAILDQAKELSLGEKNSTIGSYVTVNSRSRKRAGIKKNSRGTLGSKLDSGNKIRNNFDASVILLVDCVRRDVETSSADLSDDSVLVRHVLKWLYRGLDEDKRHIAPILRPYLNRLFAASHENAWHLEEWRRRNDENYSSELRVLGSYCRLVIASERNPTNALLDAVSKGWMWAESMLDIAEYLVCSDMTGQPQVGLQLVFTPDVGRVLRHNIVVPSPLDEQLLQPIESRYSTFSSNKSTYSRNKSACSTLKMKKATLLRGNIVTLPSLLAHQPKHLISQ</sequence>
<comment type="caution">
    <text evidence="2">The sequence shown here is derived from an EMBL/GenBank/DDBJ whole genome shotgun (WGS) entry which is preliminary data.</text>
</comment>
<keyword evidence="3" id="KW-1185">Reference proteome</keyword>
<dbReference type="Gene3D" id="1.10.1410.40">
    <property type="match status" value="1"/>
</dbReference>
<reference evidence="2" key="2">
    <citation type="submission" date="2023-05" db="EMBL/GenBank/DDBJ databases">
        <authorList>
            <person name="Fouks B."/>
        </authorList>
    </citation>
    <scope>NUCLEOTIDE SEQUENCE</scope>
    <source>
        <strain evidence="2">Stay&amp;Tobe</strain>
        <tissue evidence="2">Testes</tissue>
    </source>
</reference>